<comment type="caution">
    <text evidence="1">The sequence shown here is derived from an EMBL/GenBank/DDBJ whole genome shotgun (WGS) entry which is preliminary data.</text>
</comment>
<gene>
    <name evidence="1" type="ORF">AZE42_09845</name>
</gene>
<dbReference type="EMBL" id="LVVM01001797">
    <property type="protein sequence ID" value="OJA17855.1"/>
    <property type="molecule type" value="Genomic_DNA"/>
</dbReference>
<reference evidence="1 2" key="1">
    <citation type="submission" date="2016-03" db="EMBL/GenBank/DDBJ databases">
        <title>Comparative genomics of the ectomycorrhizal sister species Rhizopogon vinicolor and Rhizopogon vesiculosus (Basidiomycota: Boletales) reveals a divergence of the mating type B locus.</title>
        <authorList>
            <person name="Mujic A.B."/>
            <person name="Kuo A."/>
            <person name="Tritt A."/>
            <person name="Lipzen A."/>
            <person name="Chen C."/>
            <person name="Johnson J."/>
            <person name="Sharma A."/>
            <person name="Barry K."/>
            <person name="Grigoriev I.V."/>
            <person name="Spatafora J.W."/>
        </authorList>
    </citation>
    <scope>NUCLEOTIDE SEQUENCE [LARGE SCALE GENOMIC DNA]</scope>
    <source>
        <strain evidence="1 2">AM-OR11-056</strain>
    </source>
</reference>
<dbReference type="Proteomes" id="UP000183567">
    <property type="component" value="Unassembled WGS sequence"/>
</dbReference>
<name>A0A1J8QB18_9AGAM</name>
<evidence type="ECO:0000313" key="2">
    <source>
        <dbReference type="Proteomes" id="UP000183567"/>
    </source>
</evidence>
<organism evidence="1 2">
    <name type="scientific">Rhizopogon vesiculosus</name>
    <dbReference type="NCBI Taxonomy" id="180088"/>
    <lineage>
        <taxon>Eukaryota</taxon>
        <taxon>Fungi</taxon>
        <taxon>Dikarya</taxon>
        <taxon>Basidiomycota</taxon>
        <taxon>Agaricomycotina</taxon>
        <taxon>Agaricomycetes</taxon>
        <taxon>Agaricomycetidae</taxon>
        <taxon>Boletales</taxon>
        <taxon>Suillineae</taxon>
        <taxon>Rhizopogonaceae</taxon>
        <taxon>Rhizopogon</taxon>
    </lineage>
</organism>
<sequence length="82" mass="8884">QIKIFKPGSSIACSGFKRRNAREEPFDIVGAGSGSAHTEICGSGQAEKKSKASGKQRGFGYVMMLWRKGDTNSGIHMDMDMN</sequence>
<evidence type="ECO:0000313" key="1">
    <source>
        <dbReference type="EMBL" id="OJA17855.1"/>
    </source>
</evidence>
<dbReference type="AlphaFoldDB" id="A0A1J8QB18"/>
<keyword evidence="2" id="KW-1185">Reference proteome</keyword>
<protein>
    <submittedName>
        <fullName evidence="1">Uncharacterized protein</fullName>
    </submittedName>
</protein>
<feature type="non-terminal residue" evidence="1">
    <location>
        <position position="1"/>
    </location>
</feature>
<proteinExistence type="predicted"/>
<accession>A0A1J8QB18</accession>